<comment type="caution">
    <text evidence="15">The sequence shown here is derived from an EMBL/GenBank/DDBJ whole genome shotgun (WGS) entry which is preliminary data.</text>
</comment>
<dbReference type="EC" id="4.2.1.33" evidence="12"/>
<evidence type="ECO:0000256" key="13">
    <source>
        <dbReference type="SAM" id="MobiDB-lite"/>
    </source>
</evidence>
<comment type="function">
    <text evidence="2 12">Catalyzes the isomerization between 2-isopropylmalate and 3-isopropylmalate, via the formation of 2-isopropylmaleate.</text>
</comment>
<dbReference type="GO" id="GO:0009098">
    <property type="term" value="P:L-leucine biosynthetic process"/>
    <property type="evidence" value="ECO:0007669"/>
    <property type="project" value="UniProtKB-UniRule"/>
</dbReference>
<keyword evidence="4 12" id="KW-0432">Leucine biosynthesis</keyword>
<dbReference type="UniPathway" id="UPA00946"/>
<evidence type="ECO:0000256" key="3">
    <source>
        <dbReference type="ARBA" id="ARBA00004729"/>
    </source>
</evidence>
<evidence type="ECO:0000256" key="4">
    <source>
        <dbReference type="ARBA" id="ARBA00022430"/>
    </source>
</evidence>
<comment type="pathway">
    <text evidence="3 12">Amino-acid biosynthesis; L-leucine biosynthesis; L-leucine from 3-methyl-2-oxobutanoate: step 2/4.</text>
</comment>
<sequence>MAGTLAEKVWNDHLVRQGTNGEPDLLYIDLHLCHEVTSPQAFEGLRLAGRKVRRPELTMATEDHNTPTLDIDLPIADLTSRTQIDTLRNNAKEFGVRIHSLGDADQGIVHQVGPQLGLTQPGMTVVCGDSHTSTHGAFGGLAFGIGTSEVEHVLATQTLPLQKFKTMAINVNGELPPGTTSKDIILAIIAKIGTGGGAGYVLEYRGDAIRKLSMEARMTICNMSIEAGARAGMIAPDEVTFNYIKGRPHAPEGADWDAAVKYWKTLKTDEDAVFDMEVDLNASDLEPFVTWGTNPGQGLPLSANVPVPEEIADENERVAAERAIEYMGLIPGQPLREIKVDTVFMGSCTNGRIEDLRSIAKVIKGHKKADSVRVLVVPASARVRLQAEAEGLDKIFKDFGGEWRNAGCSMCLGMNPDQLAPGERSASTSNRNFEGRQGKGGRTHLVSPLVAAATAIRGTLSSVADLVADDPSFANLDIDAIDGSPLAPLDPNLIVQV</sequence>
<name>A0A542SRM0_9MICO</name>
<dbReference type="PROSITE" id="PS01244">
    <property type="entry name" value="ACONITASE_2"/>
    <property type="match status" value="1"/>
</dbReference>
<comment type="subunit">
    <text evidence="12">Heterodimer of LeuC and LeuD.</text>
</comment>
<dbReference type="FunFam" id="3.30.499.10:FF:000007">
    <property type="entry name" value="3-isopropylmalate dehydratase large subunit"/>
    <property type="match status" value="1"/>
</dbReference>
<dbReference type="Pfam" id="PF00330">
    <property type="entry name" value="Aconitase"/>
    <property type="match status" value="1"/>
</dbReference>
<feature type="domain" description="Aconitase/3-isopropylmalate dehydratase large subunit alpha/beta/alpha" evidence="14">
    <location>
        <begin position="7"/>
        <end position="458"/>
    </location>
</feature>
<keyword evidence="8 12" id="KW-0408">Iron</keyword>
<keyword evidence="10 12" id="KW-0456">Lyase</keyword>
<dbReference type="UniPathway" id="UPA00048">
    <property type="reaction ID" value="UER00071"/>
</dbReference>
<dbReference type="InterPro" id="IPR033941">
    <property type="entry name" value="IPMI_cat"/>
</dbReference>
<evidence type="ECO:0000256" key="9">
    <source>
        <dbReference type="ARBA" id="ARBA00023014"/>
    </source>
</evidence>
<dbReference type="GO" id="GO:0051539">
    <property type="term" value="F:4 iron, 4 sulfur cluster binding"/>
    <property type="evidence" value="ECO:0007669"/>
    <property type="project" value="UniProtKB-KW"/>
</dbReference>
<dbReference type="GO" id="GO:0046872">
    <property type="term" value="F:metal ion binding"/>
    <property type="evidence" value="ECO:0007669"/>
    <property type="project" value="UniProtKB-KW"/>
</dbReference>
<evidence type="ECO:0000256" key="11">
    <source>
        <dbReference type="ARBA" id="ARBA00023304"/>
    </source>
</evidence>
<dbReference type="AlphaFoldDB" id="A0A542SRM0"/>
<dbReference type="NCBIfam" id="TIGR00170">
    <property type="entry name" value="leuC"/>
    <property type="match status" value="1"/>
</dbReference>
<keyword evidence="5 12" id="KW-0004">4Fe-4S</keyword>
<evidence type="ECO:0000256" key="6">
    <source>
        <dbReference type="ARBA" id="ARBA00022605"/>
    </source>
</evidence>
<dbReference type="InterPro" id="IPR015931">
    <property type="entry name" value="Acnase/IPM_dHydase_lsu_aba_1/3"/>
</dbReference>
<dbReference type="PANTHER" id="PTHR43822:SF9">
    <property type="entry name" value="3-ISOPROPYLMALATE DEHYDRATASE"/>
    <property type="match status" value="1"/>
</dbReference>
<dbReference type="NCBIfam" id="NF009116">
    <property type="entry name" value="PRK12466.1"/>
    <property type="match status" value="1"/>
</dbReference>
<dbReference type="InterPro" id="IPR036008">
    <property type="entry name" value="Aconitase_4Fe-4S_dom"/>
</dbReference>
<evidence type="ECO:0000259" key="14">
    <source>
        <dbReference type="Pfam" id="PF00330"/>
    </source>
</evidence>
<evidence type="ECO:0000313" key="15">
    <source>
        <dbReference type="EMBL" id="TQK77245.1"/>
    </source>
</evidence>
<evidence type="ECO:0000256" key="7">
    <source>
        <dbReference type="ARBA" id="ARBA00022723"/>
    </source>
</evidence>
<dbReference type="InterPro" id="IPR050067">
    <property type="entry name" value="IPM_dehydratase_rel_enz"/>
</dbReference>
<dbReference type="NCBIfam" id="NF004016">
    <property type="entry name" value="PRK05478.1"/>
    <property type="match status" value="1"/>
</dbReference>
<dbReference type="HAMAP" id="MF_01026">
    <property type="entry name" value="LeuC_type1"/>
    <property type="match status" value="1"/>
</dbReference>
<dbReference type="CDD" id="cd01583">
    <property type="entry name" value="IPMI"/>
    <property type="match status" value="1"/>
</dbReference>
<comment type="similarity">
    <text evidence="12">Belongs to the aconitase/IPM isomerase family. LeuC type 1 subfamily.</text>
</comment>
<keyword evidence="11 12" id="KW-0100">Branched-chain amino acid biosynthesis</keyword>
<dbReference type="GO" id="GO:0003861">
    <property type="term" value="F:3-isopropylmalate dehydratase activity"/>
    <property type="evidence" value="ECO:0007669"/>
    <property type="project" value="UniProtKB-UniRule"/>
</dbReference>
<dbReference type="SUPFAM" id="SSF53732">
    <property type="entry name" value="Aconitase iron-sulfur domain"/>
    <property type="match status" value="1"/>
</dbReference>
<keyword evidence="6 12" id="KW-0028">Amino-acid biosynthesis</keyword>
<feature type="binding site" evidence="12">
    <location>
        <position position="408"/>
    </location>
    <ligand>
        <name>[4Fe-4S] cluster</name>
        <dbReference type="ChEBI" id="CHEBI:49883"/>
    </ligand>
</feature>
<evidence type="ECO:0000256" key="1">
    <source>
        <dbReference type="ARBA" id="ARBA00000491"/>
    </source>
</evidence>
<gene>
    <name evidence="12" type="primary">leuC</name>
    <name evidence="15" type="ORF">FB389_1962</name>
</gene>
<comment type="catalytic activity">
    <reaction evidence="1 12">
        <text>(2R,3S)-3-isopropylmalate = (2S)-2-isopropylmalate</text>
        <dbReference type="Rhea" id="RHEA:32287"/>
        <dbReference type="ChEBI" id="CHEBI:1178"/>
        <dbReference type="ChEBI" id="CHEBI:35121"/>
        <dbReference type="EC" id="4.2.1.33"/>
    </reaction>
</comment>
<dbReference type="InterPro" id="IPR004430">
    <property type="entry name" value="3-IsopropMal_deHydase_lsu"/>
</dbReference>
<evidence type="ECO:0000313" key="16">
    <source>
        <dbReference type="Proteomes" id="UP000316181"/>
    </source>
</evidence>
<dbReference type="PRINTS" id="PR00415">
    <property type="entry name" value="ACONITASE"/>
</dbReference>
<dbReference type="EMBL" id="VFNV01000001">
    <property type="protein sequence ID" value="TQK77245.1"/>
    <property type="molecule type" value="Genomic_DNA"/>
</dbReference>
<dbReference type="InterPro" id="IPR001030">
    <property type="entry name" value="Acoase/IPM_deHydtase_lsu_aba"/>
</dbReference>
<keyword evidence="7 12" id="KW-0479">Metal-binding</keyword>
<feature type="binding site" evidence="12">
    <location>
        <position position="348"/>
    </location>
    <ligand>
        <name>[4Fe-4S] cluster</name>
        <dbReference type="ChEBI" id="CHEBI:49883"/>
    </ligand>
</feature>
<dbReference type="RefSeq" id="WP_142113086.1">
    <property type="nucleotide sequence ID" value="NZ_BAAATB010000006.1"/>
</dbReference>
<dbReference type="Gene3D" id="3.30.499.10">
    <property type="entry name" value="Aconitase, domain 3"/>
    <property type="match status" value="2"/>
</dbReference>
<proteinExistence type="inferred from homology"/>
<evidence type="ECO:0000256" key="12">
    <source>
        <dbReference type="HAMAP-Rule" id="MF_01026"/>
    </source>
</evidence>
<organism evidence="15 16">
    <name type="scientific">Rarobacter incanus</name>
    <dbReference type="NCBI Taxonomy" id="153494"/>
    <lineage>
        <taxon>Bacteria</taxon>
        <taxon>Bacillati</taxon>
        <taxon>Actinomycetota</taxon>
        <taxon>Actinomycetes</taxon>
        <taxon>Micrococcales</taxon>
        <taxon>Rarobacteraceae</taxon>
        <taxon>Rarobacter</taxon>
    </lineage>
</organism>
<keyword evidence="9 12" id="KW-0411">Iron-sulfur</keyword>
<feature type="region of interest" description="Disordered" evidence="13">
    <location>
        <begin position="419"/>
        <end position="441"/>
    </location>
</feature>
<dbReference type="PANTHER" id="PTHR43822">
    <property type="entry name" value="HOMOACONITASE, MITOCHONDRIAL-RELATED"/>
    <property type="match status" value="1"/>
</dbReference>
<evidence type="ECO:0000256" key="2">
    <source>
        <dbReference type="ARBA" id="ARBA00002695"/>
    </source>
</evidence>
<dbReference type="Proteomes" id="UP000316181">
    <property type="component" value="Unassembled WGS sequence"/>
</dbReference>
<feature type="binding site" evidence="12">
    <location>
        <position position="411"/>
    </location>
    <ligand>
        <name>[4Fe-4S] cluster</name>
        <dbReference type="ChEBI" id="CHEBI:49883"/>
    </ligand>
</feature>
<accession>A0A542SRM0</accession>
<dbReference type="OrthoDB" id="9802769at2"/>
<comment type="cofactor">
    <cofactor evidence="12">
        <name>[4Fe-4S] cluster</name>
        <dbReference type="ChEBI" id="CHEBI:49883"/>
    </cofactor>
    <text evidence="12">Binds 1 [4Fe-4S] cluster per subunit.</text>
</comment>
<keyword evidence="16" id="KW-1185">Reference proteome</keyword>
<dbReference type="InterPro" id="IPR018136">
    <property type="entry name" value="Aconitase_4Fe-4S_BS"/>
</dbReference>
<evidence type="ECO:0000256" key="5">
    <source>
        <dbReference type="ARBA" id="ARBA00022485"/>
    </source>
</evidence>
<evidence type="ECO:0000256" key="10">
    <source>
        <dbReference type="ARBA" id="ARBA00023239"/>
    </source>
</evidence>
<protein>
    <recommendedName>
        <fullName evidence="12">3-isopropylmalate dehydratase large subunit</fullName>
        <ecNumber evidence="12">4.2.1.33</ecNumber>
    </recommendedName>
    <alternativeName>
        <fullName evidence="12">Alpha-IPM isomerase</fullName>
        <shortName evidence="12">IPMI</shortName>
    </alternativeName>
    <alternativeName>
        <fullName evidence="12">Isopropylmalate isomerase</fullName>
    </alternativeName>
</protein>
<evidence type="ECO:0000256" key="8">
    <source>
        <dbReference type="ARBA" id="ARBA00023004"/>
    </source>
</evidence>
<reference evidence="15 16" key="1">
    <citation type="submission" date="2019-06" db="EMBL/GenBank/DDBJ databases">
        <title>Sequencing the genomes of 1000 actinobacteria strains.</title>
        <authorList>
            <person name="Klenk H.-P."/>
        </authorList>
    </citation>
    <scope>NUCLEOTIDE SEQUENCE [LARGE SCALE GENOMIC DNA]</scope>
    <source>
        <strain evidence="15 16">DSM 10596</strain>
    </source>
</reference>